<accession>A0ABQ2P435</accession>
<keyword evidence="1" id="KW-0472">Membrane</keyword>
<sequence>MNFSIFIRLWVASIFGKVKIKPKYKHLLYMTENKFILPIQTETWTDDEGFPHISHSHWYTITNEGKKAMWGKSELLHTKIVAWLAILISIASLTFTIYIHLTK</sequence>
<reference evidence="3" key="1">
    <citation type="journal article" date="2019" name="Int. J. Syst. Evol. Microbiol.">
        <title>The Global Catalogue of Microorganisms (GCM) 10K type strain sequencing project: providing services to taxonomists for standard genome sequencing and annotation.</title>
        <authorList>
            <consortium name="The Broad Institute Genomics Platform"/>
            <consortium name="The Broad Institute Genome Sequencing Center for Infectious Disease"/>
            <person name="Wu L."/>
            <person name="Ma J."/>
        </authorList>
    </citation>
    <scope>NUCLEOTIDE SEQUENCE [LARGE SCALE GENOMIC DNA]</scope>
    <source>
        <strain evidence="3">CGMCC 1.7693</strain>
    </source>
</reference>
<protein>
    <submittedName>
        <fullName evidence="2">Uncharacterized protein</fullName>
    </submittedName>
</protein>
<keyword evidence="1" id="KW-0812">Transmembrane</keyword>
<dbReference type="EMBL" id="BMLW01000047">
    <property type="protein sequence ID" value="GGP17427.1"/>
    <property type="molecule type" value="Genomic_DNA"/>
</dbReference>
<keyword evidence="1" id="KW-1133">Transmembrane helix</keyword>
<evidence type="ECO:0000313" key="2">
    <source>
        <dbReference type="EMBL" id="GGP17427.1"/>
    </source>
</evidence>
<evidence type="ECO:0000256" key="1">
    <source>
        <dbReference type="SAM" id="Phobius"/>
    </source>
</evidence>
<organism evidence="2 3">
    <name type="scientific">Oceanobacillus neutriphilus</name>
    <dbReference type="NCBI Taxonomy" id="531815"/>
    <lineage>
        <taxon>Bacteria</taxon>
        <taxon>Bacillati</taxon>
        <taxon>Bacillota</taxon>
        <taxon>Bacilli</taxon>
        <taxon>Bacillales</taxon>
        <taxon>Bacillaceae</taxon>
        <taxon>Oceanobacillus</taxon>
    </lineage>
</organism>
<dbReference type="Proteomes" id="UP000641206">
    <property type="component" value="Unassembled WGS sequence"/>
</dbReference>
<name>A0ABQ2P435_9BACI</name>
<gene>
    <name evidence="2" type="ORF">GCM10011346_52970</name>
</gene>
<keyword evidence="3" id="KW-1185">Reference proteome</keyword>
<proteinExistence type="predicted"/>
<evidence type="ECO:0000313" key="3">
    <source>
        <dbReference type="Proteomes" id="UP000641206"/>
    </source>
</evidence>
<feature type="transmembrane region" description="Helical" evidence="1">
    <location>
        <begin position="80"/>
        <end position="101"/>
    </location>
</feature>
<comment type="caution">
    <text evidence="2">The sequence shown here is derived from an EMBL/GenBank/DDBJ whole genome shotgun (WGS) entry which is preliminary data.</text>
</comment>